<dbReference type="InterPro" id="IPR036388">
    <property type="entry name" value="WH-like_DNA-bd_sf"/>
</dbReference>
<organism evidence="11 12">
    <name type="scientific">Paramicrobacterium chengjingii</name>
    <dbReference type="NCBI Taxonomy" id="2769067"/>
    <lineage>
        <taxon>Bacteria</taxon>
        <taxon>Bacillati</taxon>
        <taxon>Actinomycetota</taxon>
        <taxon>Actinomycetes</taxon>
        <taxon>Micrococcales</taxon>
        <taxon>Microbacteriaceae</taxon>
        <taxon>Paramicrobacterium</taxon>
    </lineage>
</organism>
<evidence type="ECO:0000256" key="8">
    <source>
        <dbReference type="HAMAP-Rule" id="MF_00772"/>
    </source>
</evidence>
<dbReference type="InterPro" id="IPR008332">
    <property type="entry name" value="MethylG_MeTrfase_N"/>
</dbReference>
<feature type="domain" description="Methylguanine DNA methyltransferase ribonuclease-like" evidence="10">
    <location>
        <begin position="42"/>
        <end position="117"/>
    </location>
</feature>
<evidence type="ECO:0000256" key="1">
    <source>
        <dbReference type="ARBA" id="ARBA00001286"/>
    </source>
</evidence>
<evidence type="ECO:0000313" key="12">
    <source>
        <dbReference type="Proteomes" id="UP000662814"/>
    </source>
</evidence>
<dbReference type="RefSeq" id="WP_166987689.1">
    <property type="nucleotide sequence ID" value="NZ_CP061169.1"/>
</dbReference>
<comment type="similarity">
    <text evidence="8">Belongs to the MGMT family.</text>
</comment>
<evidence type="ECO:0000256" key="3">
    <source>
        <dbReference type="ARBA" id="ARBA00022603"/>
    </source>
</evidence>
<comment type="catalytic activity">
    <reaction evidence="1 8">
        <text>a 4-O-methyl-thymidine in DNA + L-cysteinyl-[protein] = a thymidine in DNA + S-methyl-L-cysteinyl-[protein]</text>
        <dbReference type="Rhea" id="RHEA:53428"/>
        <dbReference type="Rhea" id="RHEA-COMP:10131"/>
        <dbReference type="Rhea" id="RHEA-COMP:10132"/>
        <dbReference type="Rhea" id="RHEA-COMP:13555"/>
        <dbReference type="Rhea" id="RHEA-COMP:13556"/>
        <dbReference type="ChEBI" id="CHEBI:29950"/>
        <dbReference type="ChEBI" id="CHEBI:82612"/>
        <dbReference type="ChEBI" id="CHEBI:137386"/>
        <dbReference type="ChEBI" id="CHEBI:137387"/>
        <dbReference type="EC" id="2.1.1.63"/>
    </reaction>
</comment>
<keyword evidence="2 8" id="KW-0963">Cytoplasm</keyword>
<dbReference type="Proteomes" id="UP000662814">
    <property type="component" value="Chromosome"/>
</dbReference>
<evidence type="ECO:0000256" key="5">
    <source>
        <dbReference type="ARBA" id="ARBA00022763"/>
    </source>
</evidence>
<keyword evidence="3 8" id="KW-0489">Methyltransferase</keyword>
<protein>
    <recommendedName>
        <fullName evidence="8">Methylated-DNA--protein-cysteine methyltransferase</fullName>
        <ecNumber evidence="8">2.1.1.63</ecNumber>
    </recommendedName>
    <alternativeName>
        <fullName evidence="8">6-O-methylguanine-DNA methyltransferase</fullName>
        <shortName evidence="8">MGMT</shortName>
    </alternativeName>
    <alternativeName>
        <fullName evidence="8">O-6-methylguanine-DNA-alkyltransferase</fullName>
    </alternativeName>
</protein>
<sequence length="210" mass="22564">MNEIPREVAQLRTLTRPTADHLTRLHAALETRADDAGLLDVAYATADSPLGRLLIAATPAGIVRIAFETQGFDEVLGMLSAQVSPRVLEAPARLDLVRHELDEYFAGTRTGFDVTLDRSLSQGFRRQVHEHLPSIAYGETQSYAEVARDVGNPRAVRAVGTACAMNPLPIVVPCHRVLRSDGTAGGYAGGPEAKSLLLSLESANAVATRR</sequence>
<dbReference type="Pfam" id="PF02870">
    <property type="entry name" value="Methyltransf_1N"/>
    <property type="match status" value="1"/>
</dbReference>
<feature type="active site" description="Nucleophile; methyl group acceptor" evidence="8">
    <location>
        <position position="174"/>
    </location>
</feature>
<comment type="catalytic activity">
    <reaction evidence="7 8">
        <text>a 6-O-methyl-2'-deoxyguanosine in DNA + L-cysteinyl-[protein] = S-methyl-L-cysteinyl-[protein] + a 2'-deoxyguanosine in DNA</text>
        <dbReference type="Rhea" id="RHEA:24000"/>
        <dbReference type="Rhea" id="RHEA-COMP:10131"/>
        <dbReference type="Rhea" id="RHEA-COMP:10132"/>
        <dbReference type="Rhea" id="RHEA-COMP:11367"/>
        <dbReference type="Rhea" id="RHEA-COMP:11368"/>
        <dbReference type="ChEBI" id="CHEBI:29950"/>
        <dbReference type="ChEBI" id="CHEBI:82612"/>
        <dbReference type="ChEBI" id="CHEBI:85445"/>
        <dbReference type="ChEBI" id="CHEBI:85448"/>
        <dbReference type="EC" id="2.1.1.63"/>
    </reaction>
</comment>
<dbReference type="CDD" id="cd06445">
    <property type="entry name" value="ATase"/>
    <property type="match status" value="1"/>
</dbReference>
<dbReference type="InterPro" id="IPR023546">
    <property type="entry name" value="MGMT"/>
</dbReference>
<dbReference type="Gene3D" id="1.10.10.10">
    <property type="entry name" value="Winged helix-like DNA-binding domain superfamily/Winged helix DNA-binding domain"/>
    <property type="match status" value="1"/>
</dbReference>
<evidence type="ECO:0000259" key="9">
    <source>
        <dbReference type="Pfam" id="PF01035"/>
    </source>
</evidence>
<dbReference type="SUPFAM" id="SSF46767">
    <property type="entry name" value="Methylated DNA-protein cysteine methyltransferase, C-terminal domain"/>
    <property type="match status" value="1"/>
</dbReference>
<comment type="miscellaneous">
    <text evidence="8">This enzyme catalyzes only one turnover and therefore is not strictly catalytic. According to one definition, an enzyme is a biocatalyst that acts repeatedly and over many reaction cycles.</text>
</comment>
<keyword evidence="5 8" id="KW-0227">DNA damage</keyword>
<dbReference type="InterPro" id="IPR014048">
    <property type="entry name" value="MethylDNA_cys_MeTrfase_DNA-bd"/>
</dbReference>
<dbReference type="NCBIfam" id="TIGR00589">
    <property type="entry name" value="ogt"/>
    <property type="match status" value="1"/>
</dbReference>
<dbReference type="PANTHER" id="PTHR10815">
    <property type="entry name" value="METHYLATED-DNA--PROTEIN-CYSTEINE METHYLTRANSFERASE"/>
    <property type="match status" value="1"/>
</dbReference>
<dbReference type="Gene3D" id="3.30.160.70">
    <property type="entry name" value="Methylated DNA-protein cysteine methyltransferase domain"/>
    <property type="match status" value="1"/>
</dbReference>
<dbReference type="EMBL" id="CP061169">
    <property type="protein sequence ID" value="QPZ38019.1"/>
    <property type="molecule type" value="Genomic_DNA"/>
</dbReference>
<dbReference type="HAMAP" id="MF_00772">
    <property type="entry name" value="OGT"/>
    <property type="match status" value="1"/>
</dbReference>
<dbReference type="EC" id="2.1.1.63" evidence="8"/>
<dbReference type="PROSITE" id="PS00374">
    <property type="entry name" value="MGMT"/>
    <property type="match status" value="1"/>
</dbReference>
<keyword evidence="4 8" id="KW-0808">Transferase</keyword>
<dbReference type="InterPro" id="IPR036631">
    <property type="entry name" value="MGMT_N_sf"/>
</dbReference>
<evidence type="ECO:0000256" key="7">
    <source>
        <dbReference type="ARBA" id="ARBA00049348"/>
    </source>
</evidence>
<evidence type="ECO:0000256" key="6">
    <source>
        <dbReference type="ARBA" id="ARBA00023204"/>
    </source>
</evidence>
<dbReference type="InterPro" id="IPR001497">
    <property type="entry name" value="MethylDNA_cys_MeTrfase_AS"/>
</dbReference>
<accession>A0ABX6YGU9</accession>
<evidence type="ECO:0000256" key="4">
    <source>
        <dbReference type="ARBA" id="ARBA00022679"/>
    </source>
</evidence>
<reference evidence="11 12" key="1">
    <citation type="submission" date="2020-12" db="EMBL/GenBank/DDBJ databases">
        <title>Microbacterium sp. HY060.</title>
        <authorList>
            <person name="Zhou J."/>
        </authorList>
    </citation>
    <scope>NUCLEOTIDE SEQUENCE [LARGE SCALE GENOMIC DNA]</scope>
    <source>
        <strain evidence="11 12">HY60</strain>
    </source>
</reference>
<feature type="domain" description="Methylated-DNA-[protein]-cysteine S-methyltransferase DNA binding" evidence="9">
    <location>
        <begin position="124"/>
        <end position="202"/>
    </location>
</feature>
<evidence type="ECO:0000313" key="11">
    <source>
        <dbReference type="EMBL" id="QPZ38019.1"/>
    </source>
</evidence>
<dbReference type="SUPFAM" id="SSF53155">
    <property type="entry name" value="Methylated DNA-protein cysteine methyltransferase domain"/>
    <property type="match status" value="1"/>
</dbReference>
<gene>
    <name evidence="11" type="ORF">HCR76_14645</name>
</gene>
<name>A0ABX6YGU9_9MICO</name>
<proteinExistence type="inferred from homology"/>
<evidence type="ECO:0000259" key="10">
    <source>
        <dbReference type="Pfam" id="PF02870"/>
    </source>
</evidence>
<comment type="function">
    <text evidence="8">Involved in the cellular defense against the biological effects of O6-methylguanine (O6-MeG) and O4-methylthymine (O4-MeT) in DNA. Repairs the methylated nucleobase in DNA by stoichiometrically transferring the methyl group to a cysteine residue in the enzyme. This is a suicide reaction: the enzyme is irreversibly inactivated.</text>
</comment>
<evidence type="ECO:0000256" key="2">
    <source>
        <dbReference type="ARBA" id="ARBA00022490"/>
    </source>
</evidence>
<dbReference type="InterPro" id="IPR036217">
    <property type="entry name" value="MethylDNA_cys_MeTrfase_DNAb"/>
</dbReference>
<dbReference type="PANTHER" id="PTHR10815:SF5">
    <property type="entry name" value="METHYLATED-DNA--PROTEIN-CYSTEINE METHYLTRANSFERASE"/>
    <property type="match status" value="1"/>
</dbReference>
<keyword evidence="6 8" id="KW-0234">DNA repair</keyword>
<dbReference type="Pfam" id="PF01035">
    <property type="entry name" value="DNA_binding_1"/>
    <property type="match status" value="1"/>
</dbReference>
<comment type="subcellular location">
    <subcellularLocation>
        <location evidence="8">Cytoplasm</location>
    </subcellularLocation>
</comment>
<keyword evidence="12" id="KW-1185">Reference proteome</keyword>